<sequence>MECFLLALESLKNVNAVRQVLGHVPGGLWCLGKPTKKSIDIEDPAKMLLDFRETKVSEKLRSFTNVPGEKVVSHKAIFQALPPSTLKMEAILTVKCTSLQASPAESSRTPSIARILFLPDLLVPYQFQPQFPIHSEVGENISSKLLLEKCLLWFLDML</sequence>
<proteinExistence type="predicted"/>
<protein>
    <submittedName>
        <fullName evidence="1">Uncharacterized protein</fullName>
    </submittedName>
</protein>
<dbReference type="Proteomes" id="UP001145742">
    <property type="component" value="Unassembled WGS sequence"/>
</dbReference>
<name>A0ABQ9CWP7_9PASS</name>
<reference evidence="1" key="1">
    <citation type="submission" date="2019-10" db="EMBL/GenBank/DDBJ databases">
        <authorList>
            <person name="Soares A.E.R."/>
            <person name="Aleixo A."/>
            <person name="Schneider P."/>
            <person name="Miyaki C.Y."/>
            <person name="Schneider M.P."/>
            <person name="Mello C."/>
            <person name="Vasconcelos A.T.R."/>
        </authorList>
    </citation>
    <scope>NUCLEOTIDE SEQUENCE</scope>
    <source>
        <tissue evidence="1">Muscle</tissue>
    </source>
</reference>
<accession>A0ABQ9CWP7</accession>
<evidence type="ECO:0000313" key="1">
    <source>
        <dbReference type="EMBL" id="KAJ7407757.1"/>
    </source>
</evidence>
<gene>
    <name evidence="1" type="ORF">WISP_125139</name>
</gene>
<keyword evidence="2" id="KW-1185">Reference proteome</keyword>
<dbReference type="EMBL" id="WHWB01034583">
    <property type="protein sequence ID" value="KAJ7407757.1"/>
    <property type="molecule type" value="Genomic_DNA"/>
</dbReference>
<comment type="caution">
    <text evidence="1">The sequence shown here is derived from an EMBL/GenBank/DDBJ whole genome shotgun (WGS) entry which is preliminary data.</text>
</comment>
<evidence type="ECO:0000313" key="2">
    <source>
        <dbReference type="Proteomes" id="UP001145742"/>
    </source>
</evidence>
<organism evidence="1 2">
    <name type="scientific">Willisornis vidua</name>
    <name type="common">Xingu scale-backed antbird</name>
    <dbReference type="NCBI Taxonomy" id="1566151"/>
    <lineage>
        <taxon>Eukaryota</taxon>
        <taxon>Metazoa</taxon>
        <taxon>Chordata</taxon>
        <taxon>Craniata</taxon>
        <taxon>Vertebrata</taxon>
        <taxon>Euteleostomi</taxon>
        <taxon>Archelosauria</taxon>
        <taxon>Archosauria</taxon>
        <taxon>Dinosauria</taxon>
        <taxon>Saurischia</taxon>
        <taxon>Theropoda</taxon>
        <taxon>Coelurosauria</taxon>
        <taxon>Aves</taxon>
        <taxon>Neognathae</taxon>
        <taxon>Neoaves</taxon>
        <taxon>Telluraves</taxon>
        <taxon>Australaves</taxon>
        <taxon>Passeriformes</taxon>
        <taxon>Thamnophilidae</taxon>
        <taxon>Willisornis</taxon>
    </lineage>
</organism>